<name>A0AAN0MAT1_9RHOB</name>
<keyword evidence="1" id="KW-0732">Signal</keyword>
<dbReference type="Proteomes" id="UP001470809">
    <property type="component" value="Chromosome"/>
</dbReference>
<dbReference type="RefSeq" id="WP_342077178.1">
    <property type="nucleotide sequence ID" value="NZ_CP151767.2"/>
</dbReference>
<accession>A0AAN0MAT1</accession>
<feature type="chain" id="PRO_5042936089" evidence="1">
    <location>
        <begin position="32"/>
        <end position="397"/>
    </location>
</feature>
<organism evidence="2 3">
    <name type="scientific">Yoonia rhodophyticola</name>
    <dbReference type="NCBI Taxonomy" id="3137370"/>
    <lineage>
        <taxon>Bacteria</taxon>
        <taxon>Pseudomonadati</taxon>
        <taxon>Pseudomonadota</taxon>
        <taxon>Alphaproteobacteria</taxon>
        <taxon>Rhodobacterales</taxon>
        <taxon>Paracoccaceae</taxon>
        <taxon>Yoonia</taxon>
    </lineage>
</organism>
<sequence length="397" mass="42914">MRNSDLSRRRFMAAVGSGLASLPLLPAVGFAQNLATADGNILILVELAGGNDGLNTVIPIKNPTYRLLRPEIGLHSSDTLTLDADTGLHPSMRAAADLWERGEMQIIEGVGYPDPNRSHFRSIEIWNAGLGAQTKTTQGWISHAFDNEDHRFDTDADGLVLGGEMGPLAGQGRFSAMRDEEQFLDTLQDLSGMQHPVRPATHRTPLAHVLATYENAQITGDAIRRKLEASRERQWHFPQTDLGQQLRTAARLLDAGVTVPVLKVVQDGYDTHDAQPDQHAALLQDLSDAIDSFAAAMRDIGLWENVTILTYSEFGRTARENASAGTDHGTAAPVFAMGGRVRGGLSGKQPSLDALVDGDLAHTTDYRDVYRAVLTDLWGIRPTAGLAGDGSDIQLLG</sequence>
<evidence type="ECO:0000313" key="2">
    <source>
        <dbReference type="EMBL" id="WZU67884.1"/>
    </source>
</evidence>
<dbReference type="KEGG" id="yrh:AABB31_02700"/>
<dbReference type="PROSITE" id="PS51318">
    <property type="entry name" value="TAT"/>
    <property type="match status" value="1"/>
</dbReference>
<dbReference type="AlphaFoldDB" id="A0AAN0MAT1"/>
<dbReference type="InterPro" id="IPR006311">
    <property type="entry name" value="TAT_signal"/>
</dbReference>
<keyword evidence="3" id="KW-1185">Reference proteome</keyword>
<evidence type="ECO:0000313" key="3">
    <source>
        <dbReference type="Proteomes" id="UP001470809"/>
    </source>
</evidence>
<dbReference type="Pfam" id="PF07394">
    <property type="entry name" value="DUF1501"/>
    <property type="match status" value="1"/>
</dbReference>
<dbReference type="PANTHER" id="PTHR43737:SF1">
    <property type="entry name" value="DUF1501 DOMAIN-CONTAINING PROTEIN"/>
    <property type="match status" value="1"/>
</dbReference>
<reference evidence="2 3" key="2">
    <citation type="submission" date="2024-08" db="EMBL/GenBank/DDBJ databases">
        <title>Phylogenomic analyses of a clade within the roseobacter group suggest taxonomic reassignments of species of the genera Aestuariivita, Citreicella, Loktanella, Nautella, Pelagibaca, Ruegeria, Thalassobius, Thiobacimonas and Tropicibacter, and the proposal o.</title>
        <authorList>
            <person name="Jeon C.O."/>
        </authorList>
    </citation>
    <scope>NUCLEOTIDE SEQUENCE [LARGE SCALE GENOMIC DNA]</scope>
    <source>
        <strain evidence="2 3">SS1-5</strain>
    </source>
</reference>
<dbReference type="EMBL" id="CP151767">
    <property type="protein sequence ID" value="WZU67884.1"/>
    <property type="molecule type" value="Genomic_DNA"/>
</dbReference>
<proteinExistence type="predicted"/>
<dbReference type="PANTHER" id="PTHR43737">
    <property type="entry name" value="BLL7424 PROTEIN"/>
    <property type="match status" value="1"/>
</dbReference>
<dbReference type="InterPro" id="IPR010869">
    <property type="entry name" value="DUF1501"/>
</dbReference>
<feature type="signal peptide" evidence="1">
    <location>
        <begin position="1"/>
        <end position="31"/>
    </location>
</feature>
<reference evidence="3" key="1">
    <citation type="submission" date="2024-04" db="EMBL/GenBank/DDBJ databases">
        <title>Phylogenomic analyses of a clade within the roseobacter group suggest taxonomic reassignments of species of the genera Aestuariivita, Citreicella, Loktanella, Nautella, Pelagibaca, Ruegeria, Thalassobius, Thiobacimonas and Tropicibacter, and the proposal o.</title>
        <authorList>
            <person name="Jeon C.O."/>
        </authorList>
    </citation>
    <scope>NUCLEOTIDE SEQUENCE [LARGE SCALE GENOMIC DNA]</scope>
    <source>
        <strain evidence="3">SS1-5</strain>
    </source>
</reference>
<protein>
    <submittedName>
        <fullName evidence="2">DUF1501 domain-containing protein</fullName>
    </submittedName>
</protein>
<gene>
    <name evidence="2" type="ORF">AABB31_02700</name>
</gene>
<evidence type="ECO:0000256" key="1">
    <source>
        <dbReference type="SAM" id="SignalP"/>
    </source>
</evidence>